<name>A0A8H6F926_9LECA</name>
<accession>A0A8H6F926</accession>
<comment type="caution">
    <text evidence="1">The sequence shown here is derived from an EMBL/GenBank/DDBJ whole genome shotgun (WGS) entry which is preliminary data.</text>
</comment>
<protein>
    <submittedName>
        <fullName evidence="1">Uncharacterized protein</fullName>
    </submittedName>
</protein>
<dbReference type="GeneID" id="59333459"/>
<organism evidence="1 2">
    <name type="scientific">Letharia lupina</name>
    <dbReference type="NCBI Taxonomy" id="560253"/>
    <lineage>
        <taxon>Eukaryota</taxon>
        <taxon>Fungi</taxon>
        <taxon>Dikarya</taxon>
        <taxon>Ascomycota</taxon>
        <taxon>Pezizomycotina</taxon>
        <taxon>Lecanoromycetes</taxon>
        <taxon>OSLEUM clade</taxon>
        <taxon>Lecanoromycetidae</taxon>
        <taxon>Lecanorales</taxon>
        <taxon>Lecanorineae</taxon>
        <taxon>Parmeliaceae</taxon>
        <taxon>Letharia</taxon>
    </lineage>
</organism>
<evidence type="ECO:0000313" key="1">
    <source>
        <dbReference type="EMBL" id="KAF6219228.1"/>
    </source>
</evidence>
<dbReference type="EMBL" id="JACCJB010000020">
    <property type="protein sequence ID" value="KAF6219228.1"/>
    <property type="molecule type" value="Genomic_DNA"/>
</dbReference>
<dbReference type="AlphaFoldDB" id="A0A8H6F926"/>
<gene>
    <name evidence="1" type="ORF">HO133_005053</name>
</gene>
<evidence type="ECO:0000313" key="2">
    <source>
        <dbReference type="Proteomes" id="UP000593566"/>
    </source>
</evidence>
<dbReference type="Proteomes" id="UP000593566">
    <property type="component" value="Unassembled WGS sequence"/>
</dbReference>
<reference evidence="1 2" key="1">
    <citation type="journal article" date="2020" name="Genomics">
        <title>Complete, high-quality genomes from long-read metagenomic sequencing of two wolf lichen thalli reveals enigmatic genome architecture.</title>
        <authorList>
            <person name="McKenzie S.K."/>
            <person name="Walston R.F."/>
            <person name="Allen J.L."/>
        </authorList>
    </citation>
    <scope>NUCLEOTIDE SEQUENCE [LARGE SCALE GENOMIC DNA]</scope>
    <source>
        <strain evidence="1">WasteWater1</strain>
    </source>
</reference>
<sequence>MASSLEPAQRPINLIESADRCEQHLNSLRKYANNSKTKHNSGKKKVLLEDVITRPEGRQTSDEEIKASVTSVFEDIVSRNRAVEVAHLWKELDEIRDPIGYLHNQVKTVLRETLDQKERRTRISEIVQRRSKSYYVFVNAIGQMSEAERRSTRFGTYYLLWREFSPGLDLNGNVGNADDPGDGKIYDQGSIQQASQILKAFYDAWSEPIIKANVANPTSPDILRKAGKIPEMAKICLILRGIKQERLLDCFCE</sequence>
<dbReference type="RefSeq" id="XP_037148663.1">
    <property type="nucleotide sequence ID" value="XM_037295965.1"/>
</dbReference>
<keyword evidence="2" id="KW-1185">Reference proteome</keyword>
<proteinExistence type="predicted"/>